<proteinExistence type="predicted"/>
<name>A0A0F9KG20_9ZZZZ</name>
<reference evidence="1" key="1">
    <citation type="journal article" date="2015" name="Nature">
        <title>Complex archaea that bridge the gap between prokaryotes and eukaryotes.</title>
        <authorList>
            <person name="Spang A."/>
            <person name="Saw J.H."/>
            <person name="Jorgensen S.L."/>
            <person name="Zaremba-Niedzwiedzka K."/>
            <person name="Martijn J."/>
            <person name="Lind A.E."/>
            <person name="van Eijk R."/>
            <person name="Schleper C."/>
            <person name="Guy L."/>
            <person name="Ettema T.J."/>
        </authorList>
    </citation>
    <scope>NUCLEOTIDE SEQUENCE</scope>
</reference>
<sequence length="170" mass="19823">MKIPNRLRPPGLTHCKRCGKELTYIQRVYNKNQYCSRACGQGKPVPICRCETCGRTFKPIGNDRLRYCSKRCSYIDNMGKPIIIKDHWPEKSCRVFFKECDECGEVFTARQDRRVYCEQCFKVLSYGAHLANMRIKYWAVTGVTIEDRRNTVCENCGKVFNAEGTGRVRW</sequence>
<comment type="caution">
    <text evidence="1">The sequence shown here is derived from an EMBL/GenBank/DDBJ whole genome shotgun (WGS) entry which is preliminary data.</text>
</comment>
<evidence type="ECO:0000313" key="1">
    <source>
        <dbReference type="EMBL" id="KKM21068.1"/>
    </source>
</evidence>
<organism evidence="1">
    <name type="scientific">marine sediment metagenome</name>
    <dbReference type="NCBI Taxonomy" id="412755"/>
    <lineage>
        <taxon>unclassified sequences</taxon>
        <taxon>metagenomes</taxon>
        <taxon>ecological metagenomes</taxon>
    </lineage>
</organism>
<dbReference type="AlphaFoldDB" id="A0A0F9KG20"/>
<accession>A0A0F9KG20</accession>
<protein>
    <submittedName>
        <fullName evidence="1">Uncharacterized protein</fullName>
    </submittedName>
</protein>
<gene>
    <name evidence="1" type="ORF">LCGC14_1639200</name>
</gene>
<feature type="non-terminal residue" evidence="1">
    <location>
        <position position="170"/>
    </location>
</feature>
<dbReference type="EMBL" id="LAZR01013635">
    <property type="protein sequence ID" value="KKM21068.1"/>
    <property type="molecule type" value="Genomic_DNA"/>
</dbReference>